<evidence type="ECO:0000256" key="1">
    <source>
        <dbReference type="SAM" id="MobiDB-lite"/>
    </source>
</evidence>
<feature type="compositionally biased region" description="Basic residues" evidence="1">
    <location>
        <begin position="1"/>
        <end position="12"/>
    </location>
</feature>
<organism evidence="2 3">
    <name type="scientific">Orbilia oligospora</name>
    <name type="common">Nematode-trapping fungus</name>
    <name type="synonym">Arthrobotrys oligospora</name>
    <dbReference type="NCBI Taxonomy" id="2813651"/>
    <lineage>
        <taxon>Eukaryota</taxon>
        <taxon>Fungi</taxon>
        <taxon>Dikarya</taxon>
        <taxon>Ascomycota</taxon>
        <taxon>Pezizomycotina</taxon>
        <taxon>Orbiliomycetes</taxon>
        <taxon>Orbiliales</taxon>
        <taxon>Orbiliaceae</taxon>
        <taxon>Orbilia</taxon>
    </lineage>
</organism>
<gene>
    <name evidence="2" type="ORF">EYR41_009319</name>
</gene>
<name>A0A7C8PPH5_ORBOL</name>
<accession>A0A7C8PPH5</accession>
<sequence length="140" mass="16335">MFMRSRKRRKERSPRSQRNSGDKILLDDYVETGQKWSLQADSHGLVRQDTLILTYESILTYRPAYFLYMHPVDRTLSDPVRCIFPHQTGILKRKEKGQKAQLLFAETHTPLALAGQALAFEYFSNIRSMDGAHTFSVRVW</sequence>
<dbReference type="Proteomes" id="UP000297595">
    <property type="component" value="Unassembled WGS sequence"/>
</dbReference>
<protein>
    <submittedName>
        <fullName evidence="2">Uncharacterized protein</fullName>
    </submittedName>
</protein>
<comment type="caution">
    <text evidence="2">The sequence shown here is derived from an EMBL/GenBank/DDBJ whole genome shotgun (WGS) entry which is preliminary data.</text>
</comment>
<evidence type="ECO:0000313" key="2">
    <source>
        <dbReference type="EMBL" id="TGJ65344.1"/>
    </source>
</evidence>
<proteinExistence type="predicted"/>
<evidence type="ECO:0000313" key="3">
    <source>
        <dbReference type="Proteomes" id="UP000297595"/>
    </source>
</evidence>
<dbReference type="EMBL" id="SOZJ01000006">
    <property type="protein sequence ID" value="TGJ65344.1"/>
    <property type="molecule type" value="Genomic_DNA"/>
</dbReference>
<dbReference type="AlphaFoldDB" id="A0A7C8PPH5"/>
<reference evidence="2 3" key="1">
    <citation type="submission" date="2019-03" db="EMBL/GenBank/DDBJ databases">
        <title>Nematode-trapping fungi genome.</title>
        <authorList>
            <person name="Vidal-Diez De Ulzurrun G."/>
        </authorList>
    </citation>
    <scope>NUCLEOTIDE SEQUENCE [LARGE SCALE GENOMIC DNA]</scope>
    <source>
        <strain evidence="2 3">TWF154</strain>
    </source>
</reference>
<feature type="region of interest" description="Disordered" evidence="1">
    <location>
        <begin position="1"/>
        <end position="24"/>
    </location>
</feature>